<dbReference type="InterPro" id="IPR007679">
    <property type="entry name" value="DUF569"/>
</dbReference>
<proteinExistence type="predicted"/>
<comment type="caution">
    <text evidence="2">The sequence shown here is derived from an EMBL/GenBank/DDBJ whole genome shotgun (WGS) entry which is preliminary data.</text>
</comment>
<dbReference type="OrthoDB" id="2432302at2759"/>
<dbReference type="CDD" id="cd23340">
    <property type="entry name" value="beta-trefoil_FSCN_ACP-like"/>
    <property type="match status" value="1"/>
</dbReference>
<keyword evidence="3" id="KW-1185">Reference proteome</keyword>
<reference evidence="2 3" key="1">
    <citation type="submission" date="2019-07" db="EMBL/GenBank/DDBJ databases">
        <title>De Novo Assembly of kiwifruit Actinidia rufa.</title>
        <authorList>
            <person name="Sugita-Konishi S."/>
            <person name="Sato K."/>
            <person name="Mori E."/>
            <person name="Abe Y."/>
            <person name="Kisaki G."/>
            <person name="Hamano K."/>
            <person name="Suezawa K."/>
            <person name="Otani M."/>
            <person name="Fukuda T."/>
            <person name="Manabe T."/>
            <person name="Gomi K."/>
            <person name="Tabuchi M."/>
            <person name="Akimitsu K."/>
            <person name="Kataoka I."/>
        </authorList>
    </citation>
    <scope>NUCLEOTIDE SEQUENCE [LARGE SCALE GENOMIC DNA]</scope>
    <source>
        <strain evidence="3">cv. Fuchu</strain>
    </source>
</reference>
<dbReference type="Pfam" id="PF04601">
    <property type="entry name" value="DUF569"/>
    <property type="match status" value="1"/>
</dbReference>
<dbReference type="PANTHER" id="PTHR31205">
    <property type="entry name" value="ACTIN CROSS-LINKING PROTEIN (DUF569)"/>
    <property type="match status" value="1"/>
</dbReference>
<protein>
    <submittedName>
        <fullName evidence="2">Actin cross-linking protein</fullName>
    </submittedName>
</protein>
<dbReference type="PANTHER" id="PTHR31205:SF69">
    <property type="entry name" value="ACTIN CROSS-LINKING PROTEIN (DUF569)"/>
    <property type="match status" value="1"/>
</dbReference>
<evidence type="ECO:0000313" key="2">
    <source>
        <dbReference type="EMBL" id="GFZ00118.1"/>
    </source>
</evidence>
<dbReference type="Gene3D" id="2.80.10.50">
    <property type="match status" value="1"/>
</dbReference>
<name>A0A7J0FQB4_9ERIC</name>
<organism evidence="2 3">
    <name type="scientific">Actinidia rufa</name>
    <dbReference type="NCBI Taxonomy" id="165716"/>
    <lineage>
        <taxon>Eukaryota</taxon>
        <taxon>Viridiplantae</taxon>
        <taxon>Streptophyta</taxon>
        <taxon>Embryophyta</taxon>
        <taxon>Tracheophyta</taxon>
        <taxon>Spermatophyta</taxon>
        <taxon>Magnoliopsida</taxon>
        <taxon>eudicotyledons</taxon>
        <taxon>Gunneridae</taxon>
        <taxon>Pentapetalae</taxon>
        <taxon>asterids</taxon>
        <taxon>Ericales</taxon>
        <taxon>Actinidiaceae</taxon>
        <taxon>Actinidia</taxon>
    </lineage>
</organism>
<dbReference type="InterPro" id="IPR008999">
    <property type="entry name" value="Actin-crosslinking"/>
</dbReference>
<dbReference type="FunFam" id="2.80.10.50:FF:000067">
    <property type="entry name" value="BnaC05g19630D protein"/>
    <property type="match status" value="1"/>
</dbReference>
<gene>
    <name evidence="2" type="ORF">Acr_13g0015170</name>
</gene>
<dbReference type="Proteomes" id="UP000585474">
    <property type="component" value="Unassembled WGS sequence"/>
</dbReference>
<accession>A0A7J0FQB4</accession>
<dbReference type="SUPFAM" id="SSF50405">
    <property type="entry name" value="Actin-crosslinking proteins"/>
    <property type="match status" value="1"/>
</dbReference>
<evidence type="ECO:0000313" key="3">
    <source>
        <dbReference type="Proteomes" id="UP000585474"/>
    </source>
</evidence>
<dbReference type="EMBL" id="BJWL01000013">
    <property type="protein sequence ID" value="GFZ00118.1"/>
    <property type="molecule type" value="Genomic_DNA"/>
</dbReference>
<evidence type="ECO:0000259" key="1">
    <source>
        <dbReference type="Pfam" id="PF04601"/>
    </source>
</evidence>
<dbReference type="AlphaFoldDB" id="A0A7J0FQB4"/>
<feature type="domain" description="DUF569" evidence="1">
    <location>
        <begin position="1"/>
        <end position="143"/>
    </location>
</feature>
<sequence>MEFFSKTKAVKLRSHHNKYLVADGDQVTVRQSRNGGNKKARWLVEPVDGDANVIRLKSFHGLYLTASNKPFLIGMTGNKVLQTRPDNLRDMSIEWRPERDGFQVKLMTFGGTFLRANGGTPPWRNSVTHDNPEVTSTRNWVLWGVEAVDVPEDEEVADHLSMVSSFSSVSDDLFGSEIGSPVSVKSNLSPMVSIKKVWFL</sequence>